<gene>
    <name evidence="1" type="ORF">ACFYKT_06395</name>
</gene>
<keyword evidence="2" id="KW-1185">Reference proteome</keyword>
<evidence type="ECO:0000313" key="2">
    <source>
        <dbReference type="Proteomes" id="UP001601058"/>
    </source>
</evidence>
<comment type="caution">
    <text evidence="1">The sequence shown here is derived from an EMBL/GenBank/DDBJ whole genome shotgun (WGS) entry which is preliminary data.</text>
</comment>
<reference evidence="1 2" key="1">
    <citation type="submission" date="2024-08" db="EMBL/GenBank/DDBJ databases">
        <title>Two novel Cytobacillus novel species.</title>
        <authorList>
            <person name="Liu G."/>
        </authorList>
    </citation>
    <scope>NUCLEOTIDE SEQUENCE [LARGE SCALE GENOMIC DNA]</scope>
    <source>
        <strain evidence="1 2">FJAT-53684</strain>
    </source>
</reference>
<accession>A0ABW6JX73</accession>
<proteinExistence type="predicted"/>
<protein>
    <recommendedName>
        <fullName evidence="3">Transposase</fullName>
    </recommendedName>
</protein>
<dbReference type="EMBL" id="JBIACJ010000003">
    <property type="protein sequence ID" value="MFE8695977.1"/>
    <property type="molecule type" value="Genomic_DNA"/>
</dbReference>
<dbReference type="RefSeq" id="WP_389217110.1">
    <property type="nucleotide sequence ID" value="NZ_JBIACJ010000003.1"/>
</dbReference>
<evidence type="ECO:0008006" key="3">
    <source>
        <dbReference type="Google" id="ProtNLM"/>
    </source>
</evidence>
<dbReference type="Proteomes" id="UP001601058">
    <property type="component" value="Unassembled WGS sequence"/>
</dbReference>
<organism evidence="1 2">
    <name type="scientific">Cytobacillus mangrovibacter</name>
    <dbReference type="NCBI Taxonomy" id="3299024"/>
    <lineage>
        <taxon>Bacteria</taxon>
        <taxon>Bacillati</taxon>
        <taxon>Bacillota</taxon>
        <taxon>Bacilli</taxon>
        <taxon>Bacillales</taxon>
        <taxon>Bacillaceae</taxon>
        <taxon>Cytobacillus</taxon>
    </lineage>
</organism>
<name>A0ABW6JX73_9BACI</name>
<evidence type="ECO:0000313" key="1">
    <source>
        <dbReference type="EMBL" id="MFE8695977.1"/>
    </source>
</evidence>
<sequence>MISTVRNHIEDYLDRDLTEENTIIKLAYESGYNVGVSVGMEKAFKSGEFKD</sequence>